<evidence type="ECO:0000259" key="5">
    <source>
        <dbReference type="PROSITE" id="PS51464"/>
    </source>
</evidence>
<evidence type="ECO:0000256" key="2">
    <source>
        <dbReference type="ARBA" id="ARBA00023125"/>
    </source>
</evidence>
<organism evidence="6 7">
    <name type="scientific">Azospirillum picis</name>
    <dbReference type="NCBI Taxonomy" id="488438"/>
    <lineage>
        <taxon>Bacteria</taxon>
        <taxon>Pseudomonadati</taxon>
        <taxon>Pseudomonadota</taxon>
        <taxon>Alphaproteobacteria</taxon>
        <taxon>Rhodospirillales</taxon>
        <taxon>Azospirillaceae</taxon>
        <taxon>Azospirillum</taxon>
    </lineage>
</organism>
<feature type="domain" description="HTH rpiR-type" evidence="4">
    <location>
        <begin position="8"/>
        <end position="84"/>
    </location>
</feature>
<dbReference type="CDD" id="cd05013">
    <property type="entry name" value="SIS_RpiR"/>
    <property type="match status" value="1"/>
</dbReference>
<dbReference type="Gene3D" id="1.10.10.10">
    <property type="entry name" value="Winged helix-like DNA-binding domain superfamily/Winged helix DNA-binding domain"/>
    <property type="match status" value="1"/>
</dbReference>
<keyword evidence="3" id="KW-0804">Transcription</keyword>
<keyword evidence="7" id="KW-1185">Reference proteome</keyword>
<dbReference type="InterPro" id="IPR009057">
    <property type="entry name" value="Homeodomain-like_sf"/>
</dbReference>
<dbReference type="PANTHER" id="PTHR30514">
    <property type="entry name" value="GLUCOKINASE"/>
    <property type="match status" value="1"/>
</dbReference>
<dbReference type="SUPFAM" id="SSF46689">
    <property type="entry name" value="Homeodomain-like"/>
    <property type="match status" value="1"/>
</dbReference>
<keyword evidence="1" id="KW-0805">Transcription regulation</keyword>
<dbReference type="Gene3D" id="3.40.50.10490">
    <property type="entry name" value="Glucose-6-phosphate isomerase like protein, domain 1"/>
    <property type="match status" value="1"/>
</dbReference>
<dbReference type="Pfam" id="PF01418">
    <property type="entry name" value="HTH_6"/>
    <property type="match status" value="1"/>
</dbReference>
<dbReference type="InterPro" id="IPR001347">
    <property type="entry name" value="SIS_dom"/>
</dbReference>
<dbReference type="RefSeq" id="WP_209987356.1">
    <property type="nucleotide sequence ID" value="NZ_JAGINO010000021.1"/>
</dbReference>
<dbReference type="EMBL" id="JAUSVU010000019">
    <property type="protein sequence ID" value="MDQ0535637.1"/>
    <property type="molecule type" value="Genomic_DNA"/>
</dbReference>
<dbReference type="Proteomes" id="UP001244552">
    <property type="component" value="Unassembled WGS sequence"/>
</dbReference>
<dbReference type="InterPro" id="IPR035472">
    <property type="entry name" value="RpiR-like_SIS"/>
</dbReference>
<keyword evidence="2 6" id="KW-0238">DNA-binding</keyword>
<dbReference type="InterPro" id="IPR047640">
    <property type="entry name" value="RpiR-like"/>
</dbReference>
<dbReference type="InterPro" id="IPR046348">
    <property type="entry name" value="SIS_dom_sf"/>
</dbReference>
<feature type="domain" description="SIS" evidence="5">
    <location>
        <begin position="131"/>
        <end position="274"/>
    </location>
</feature>
<dbReference type="Pfam" id="PF01380">
    <property type="entry name" value="SIS"/>
    <property type="match status" value="1"/>
</dbReference>
<evidence type="ECO:0000256" key="3">
    <source>
        <dbReference type="ARBA" id="ARBA00023163"/>
    </source>
</evidence>
<dbReference type="PROSITE" id="PS51464">
    <property type="entry name" value="SIS"/>
    <property type="match status" value="1"/>
</dbReference>
<protein>
    <submittedName>
        <fullName evidence="6">DNA-binding MurR/RpiR family transcriptional regulator</fullName>
    </submittedName>
</protein>
<evidence type="ECO:0000259" key="4">
    <source>
        <dbReference type="PROSITE" id="PS51071"/>
    </source>
</evidence>
<dbReference type="GO" id="GO:0003677">
    <property type="term" value="F:DNA binding"/>
    <property type="evidence" value="ECO:0007669"/>
    <property type="project" value="UniProtKB-KW"/>
</dbReference>
<name>A0ABU0MQ84_9PROT</name>
<proteinExistence type="predicted"/>
<comment type="caution">
    <text evidence="6">The sequence shown here is derived from an EMBL/GenBank/DDBJ whole genome shotgun (WGS) entry which is preliminary data.</text>
</comment>
<gene>
    <name evidence="6" type="ORF">QO018_004521</name>
</gene>
<evidence type="ECO:0000313" key="6">
    <source>
        <dbReference type="EMBL" id="MDQ0535637.1"/>
    </source>
</evidence>
<dbReference type="SUPFAM" id="SSF53697">
    <property type="entry name" value="SIS domain"/>
    <property type="match status" value="1"/>
</dbReference>
<reference evidence="6 7" key="1">
    <citation type="submission" date="2023-07" db="EMBL/GenBank/DDBJ databases">
        <title>Genomic Encyclopedia of Type Strains, Phase IV (KMG-IV): sequencing the most valuable type-strain genomes for metagenomic binning, comparative biology and taxonomic classification.</title>
        <authorList>
            <person name="Goeker M."/>
        </authorList>
    </citation>
    <scope>NUCLEOTIDE SEQUENCE [LARGE SCALE GENOMIC DNA]</scope>
    <source>
        <strain evidence="6 7">DSM 19922</strain>
    </source>
</reference>
<accession>A0ABU0MQ84</accession>
<dbReference type="InterPro" id="IPR036388">
    <property type="entry name" value="WH-like_DNA-bd_sf"/>
</dbReference>
<dbReference type="PANTHER" id="PTHR30514:SF18">
    <property type="entry name" value="RPIR-FAMILY TRANSCRIPTIONAL REGULATOR"/>
    <property type="match status" value="1"/>
</dbReference>
<evidence type="ECO:0000256" key="1">
    <source>
        <dbReference type="ARBA" id="ARBA00023015"/>
    </source>
</evidence>
<evidence type="ECO:0000313" key="7">
    <source>
        <dbReference type="Proteomes" id="UP001244552"/>
    </source>
</evidence>
<dbReference type="InterPro" id="IPR000281">
    <property type="entry name" value="HTH_RpiR"/>
</dbReference>
<dbReference type="PROSITE" id="PS51071">
    <property type="entry name" value="HTH_RPIR"/>
    <property type="match status" value="1"/>
</dbReference>
<sequence length="298" mass="32120">MKPPIQTGSLLIRMQNCQPQLPAALAKVGAWALAYPFRTATLKIGELAAAAEVSVASVNRYSRFLGYDGFPEFRDDLLRAFESTFAPVEKLRVAVQRDTSNAEIMRESLASDAGNVLRTAELLQPEQCEAAIRLIREAGRVIALGLGDSAYLALFLADVLEPYVDNVRESVEFAGTERAIRRLMTVKPGDLVIAITSPRYSRRTIEHLQLCRDRGAKAIALTDAPDSPIVPLADVTLLAGADHGVRHSSPTGLMALVVALGTALSRTGHDSVGQAADVAERILPYLHVVPKAGRQTDG</sequence>